<evidence type="ECO:0000313" key="2">
    <source>
        <dbReference type="Proteomes" id="UP000032408"/>
    </source>
</evidence>
<dbReference type="HOGENOM" id="CLU_3282673_0_0_2"/>
<keyword evidence="2" id="KW-1185">Reference proteome</keyword>
<dbReference type="STRING" id="1580092.NADRNF5_0573"/>
<name>A0A0D5C0D6_9ARCH</name>
<protein>
    <submittedName>
        <fullName evidence="1">Uncharacterized protein</fullName>
    </submittedName>
</protein>
<proteinExistence type="predicted"/>
<dbReference type="KEGG" id="nin:NADRNF5_0573"/>
<reference evidence="1 2" key="2">
    <citation type="journal article" date="2016" name="ISME J.">
        <title>Physiological and genomic characterization of two novel marine thaumarchaeal strains indicates niche differentiation.</title>
        <authorList>
            <person name="Bayer B."/>
            <person name="Vojvoda J."/>
            <person name="Offre P."/>
            <person name="Alves R.J."/>
            <person name="Elisabeth N.H."/>
            <person name="Garcia J.A."/>
            <person name="Volland J.M."/>
            <person name="Srivastava A."/>
            <person name="Schleper C."/>
            <person name="Herndl G.J."/>
        </authorList>
    </citation>
    <scope>NUCLEOTIDE SEQUENCE [LARGE SCALE GENOMIC DNA]</scope>
    <source>
        <strain evidence="1 2">NF5</strain>
    </source>
</reference>
<dbReference type="AlphaFoldDB" id="A0A0D5C0D6"/>
<accession>A0A0D5C0D6</accession>
<organism evidence="1 2">
    <name type="scientific">Nitrosopumilus adriaticus</name>
    <dbReference type="NCBI Taxonomy" id="1580092"/>
    <lineage>
        <taxon>Archaea</taxon>
        <taxon>Nitrososphaerota</taxon>
        <taxon>Nitrososphaeria</taxon>
        <taxon>Nitrosopumilales</taxon>
        <taxon>Nitrosopumilaceae</taxon>
        <taxon>Nitrosopumilus</taxon>
    </lineage>
</organism>
<sequence>MNIPVHVAVRDLGLNLETNDYGKDDNLLWAVFLGAIISGT</sequence>
<evidence type="ECO:0000313" key="1">
    <source>
        <dbReference type="EMBL" id="AJW70269.1"/>
    </source>
</evidence>
<reference evidence="2" key="1">
    <citation type="submission" date="2015-03" db="EMBL/GenBank/DDBJ databases">
        <title>Characterization of two novel Thaumarchaeota isolated from the Northern Adriatic Sea.</title>
        <authorList>
            <person name="Bayer B."/>
            <person name="Vojvoda J."/>
            <person name="Offre P."/>
            <person name="Srivastava A."/>
            <person name="Elisabeth N."/>
            <person name="Garcia J.A.L."/>
            <person name="Schleper C."/>
            <person name="Herndl G.J."/>
        </authorList>
    </citation>
    <scope>NUCLEOTIDE SEQUENCE [LARGE SCALE GENOMIC DNA]</scope>
    <source>
        <strain evidence="2">NF5</strain>
    </source>
</reference>
<gene>
    <name evidence="1" type="ORF">NADRNF5_0573</name>
</gene>
<dbReference type="Proteomes" id="UP000032408">
    <property type="component" value="Chromosome"/>
</dbReference>
<dbReference type="EMBL" id="CP011070">
    <property type="protein sequence ID" value="AJW70269.1"/>
    <property type="molecule type" value="Genomic_DNA"/>
</dbReference>